<dbReference type="PANTHER" id="PTHR10083:SF373">
    <property type="entry name" value="SERINE PEPTIDASE INHIBITOR, KUNITZ TYPE, 2"/>
    <property type="match status" value="1"/>
</dbReference>
<dbReference type="CDD" id="cd22593">
    <property type="entry name" value="Kunitz_conkunitzin"/>
    <property type="match status" value="1"/>
</dbReference>
<keyword evidence="4" id="KW-1185">Reference proteome</keyword>
<evidence type="ECO:0000259" key="2">
    <source>
        <dbReference type="PROSITE" id="PS50279"/>
    </source>
</evidence>
<dbReference type="Proteomes" id="UP000261580">
    <property type="component" value="Unassembled WGS sequence"/>
</dbReference>
<dbReference type="STRING" id="32507.ENSNBRP00000022896"/>
<dbReference type="GO" id="GO:0004867">
    <property type="term" value="F:serine-type endopeptidase inhibitor activity"/>
    <property type="evidence" value="ECO:0007669"/>
    <property type="project" value="InterPro"/>
</dbReference>
<sequence>MSSHYTILCVLFENQNIHSIFFLHIKCFLHYVLSHPTEFCRLPADAGQGTSFNFAVYYDVSKDQCSPFLYNGEGGNANRFQNERECLRNCSLNAENVYPMDAIVMDTLSDQKACHFKKIEGTCNGKYLRYYYDSFYDKCKRFLWTGCLGNGNRFFDFISCNSTCAGIHSKHTHLSFTVTHHQGWRRSNTGRAYGRRTQPITAMLSG</sequence>
<protein>
    <recommendedName>
        <fullName evidence="2">BPTI/Kunitz inhibitor domain-containing protein</fullName>
    </recommendedName>
</protein>
<feature type="domain" description="BPTI/Kunitz inhibitor" evidence="2">
    <location>
        <begin position="40"/>
        <end position="90"/>
    </location>
</feature>
<dbReference type="PROSITE" id="PS00280">
    <property type="entry name" value="BPTI_KUNITZ_1"/>
    <property type="match status" value="1"/>
</dbReference>
<dbReference type="Bgee" id="ENSNBRG00000017525">
    <property type="expression patterns" value="Expressed in heart and 1 other cell type or tissue"/>
</dbReference>
<name>A0A3Q4HLI3_NEOBR</name>
<dbReference type="OMA" id="PLNSFCQ"/>
<accession>A0A3Q4HLI3</accession>
<dbReference type="GO" id="GO:0005615">
    <property type="term" value="C:extracellular space"/>
    <property type="evidence" value="ECO:0007669"/>
    <property type="project" value="TreeGrafter"/>
</dbReference>
<dbReference type="PRINTS" id="PR00759">
    <property type="entry name" value="BASICPTASE"/>
</dbReference>
<organism evidence="3 4">
    <name type="scientific">Neolamprologus brichardi</name>
    <name type="common">Fairy cichlid</name>
    <name type="synonym">Lamprologus brichardi</name>
    <dbReference type="NCBI Taxonomy" id="32507"/>
    <lineage>
        <taxon>Eukaryota</taxon>
        <taxon>Metazoa</taxon>
        <taxon>Chordata</taxon>
        <taxon>Craniata</taxon>
        <taxon>Vertebrata</taxon>
        <taxon>Euteleostomi</taxon>
        <taxon>Actinopterygii</taxon>
        <taxon>Neopterygii</taxon>
        <taxon>Teleostei</taxon>
        <taxon>Neoteleostei</taxon>
        <taxon>Acanthomorphata</taxon>
        <taxon>Ovalentaria</taxon>
        <taxon>Cichlomorphae</taxon>
        <taxon>Cichliformes</taxon>
        <taxon>Cichlidae</taxon>
        <taxon>African cichlids</taxon>
        <taxon>Pseudocrenilabrinae</taxon>
        <taxon>Lamprologini</taxon>
        <taxon>Neolamprologus</taxon>
    </lineage>
</organism>
<dbReference type="InterPro" id="IPR036880">
    <property type="entry name" value="Kunitz_BPTI_sf"/>
</dbReference>
<dbReference type="GeneTree" id="ENSGT00940000173891"/>
<reference evidence="3" key="1">
    <citation type="submission" date="2025-08" db="UniProtKB">
        <authorList>
            <consortium name="Ensembl"/>
        </authorList>
    </citation>
    <scope>IDENTIFICATION</scope>
</reference>
<evidence type="ECO:0000313" key="3">
    <source>
        <dbReference type="Ensembl" id="ENSNBRP00000022896.1"/>
    </source>
</evidence>
<evidence type="ECO:0000256" key="1">
    <source>
        <dbReference type="ARBA" id="ARBA00023157"/>
    </source>
</evidence>
<keyword evidence="1" id="KW-1015">Disulfide bond</keyword>
<dbReference type="CDD" id="cd00109">
    <property type="entry name" value="Kunitz-type"/>
    <property type="match status" value="1"/>
</dbReference>
<evidence type="ECO:0000313" key="4">
    <source>
        <dbReference type="Proteomes" id="UP000261580"/>
    </source>
</evidence>
<feature type="domain" description="BPTI/Kunitz inhibitor" evidence="2">
    <location>
        <begin position="114"/>
        <end position="164"/>
    </location>
</feature>
<dbReference type="PANTHER" id="PTHR10083">
    <property type="entry name" value="KUNITZ-TYPE PROTEASE INHIBITOR-RELATED"/>
    <property type="match status" value="1"/>
</dbReference>
<reference evidence="3" key="2">
    <citation type="submission" date="2025-09" db="UniProtKB">
        <authorList>
            <consortium name="Ensembl"/>
        </authorList>
    </citation>
    <scope>IDENTIFICATION</scope>
</reference>
<dbReference type="Gene3D" id="4.10.410.10">
    <property type="entry name" value="Pancreatic trypsin inhibitor Kunitz domain"/>
    <property type="match status" value="2"/>
</dbReference>
<dbReference type="PROSITE" id="PS50279">
    <property type="entry name" value="BPTI_KUNITZ_2"/>
    <property type="match status" value="2"/>
</dbReference>
<dbReference type="InterPro" id="IPR020901">
    <property type="entry name" value="Prtase_inh_Kunz-CS"/>
</dbReference>
<dbReference type="Ensembl" id="ENSNBRT00000023494.1">
    <property type="protein sequence ID" value="ENSNBRP00000022896.1"/>
    <property type="gene ID" value="ENSNBRG00000017525.1"/>
</dbReference>
<dbReference type="SUPFAM" id="SSF57362">
    <property type="entry name" value="BPTI-like"/>
    <property type="match status" value="2"/>
</dbReference>
<dbReference type="InterPro" id="IPR002223">
    <property type="entry name" value="Kunitz_BPTI"/>
</dbReference>
<dbReference type="InterPro" id="IPR050098">
    <property type="entry name" value="TFPI/VKTCI-like"/>
</dbReference>
<proteinExistence type="predicted"/>
<dbReference type="AlphaFoldDB" id="A0A3Q4HLI3"/>
<dbReference type="SMART" id="SM00131">
    <property type="entry name" value="KU"/>
    <property type="match status" value="2"/>
</dbReference>
<dbReference type="Pfam" id="PF00014">
    <property type="entry name" value="Kunitz_BPTI"/>
    <property type="match status" value="2"/>
</dbReference>